<dbReference type="GO" id="GO:0003677">
    <property type="term" value="F:DNA binding"/>
    <property type="evidence" value="ECO:0007669"/>
    <property type="project" value="UniProtKB-UniRule"/>
</dbReference>
<feature type="domain" description="HTH tetR-type" evidence="5">
    <location>
        <begin position="6"/>
        <end position="66"/>
    </location>
</feature>
<dbReference type="KEGG" id="bcho:BcFMB_07515"/>
<dbReference type="eggNOG" id="COG1309">
    <property type="taxonomic scope" value="Bacteria"/>
</dbReference>
<dbReference type="Proteomes" id="UP000229907">
    <property type="component" value="Chromosome"/>
</dbReference>
<keyword evidence="1" id="KW-0805">Transcription regulation</keyword>
<accession>A0A087AED8</accession>
<evidence type="ECO:0000259" key="5">
    <source>
        <dbReference type="PROSITE" id="PS50977"/>
    </source>
</evidence>
<dbReference type="Proteomes" id="UP000028995">
    <property type="component" value="Unassembled WGS sequence"/>
</dbReference>
<evidence type="ECO:0000313" key="9">
    <source>
        <dbReference type="Proteomes" id="UP000229907"/>
    </source>
</evidence>
<evidence type="ECO:0000256" key="3">
    <source>
        <dbReference type="ARBA" id="ARBA00023163"/>
    </source>
</evidence>
<dbReference type="Pfam" id="PF13305">
    <property type="entry name" value="TetR_C_33"/>
    <property type="match status" value="1"/>
</dbReference>
<protein>
    <submittedName>
        <fullName evidence="7">TetR family transcriptional regulator</fullName>
    </submittedName>
</protein>
<dbReference type="EMBL" id="JGYU01000006">
    <property type="protein sequence ID" value="KFI57138.1"/>
    <property type="molecule type" value="Genomic_DNA"/>
</dbReference>
<keyword evidence="8" id="KW-1185">Reference proteome</keyword>
<name>A0A087AED8_9BIFI</name>
<dbReference type="InterPro" id="IPR001647">
    <property type="entry name" value="HTH_TetR"/>
</dbReference>
<gene>
    <name evidence="6" type="ORF">BcFMB_07515</name>
    <name evidence="7" type="ORF">BCHO_1168</name>
</gene>
<dbReference type="PROSITE" id="PS50977">
    <property type="entry name" value="HTH_TETR_2"/>
    <property type="match status" value="1"/>
</dbReference>
<feature type="DNA-binding region" description="H-T-H motif" evidence="4">
    <location>
        <begin position="29"/>
        <end position="48"/>
    </location>
</feature>
<evidence type="ECO:0000313" key="8">
    <source>
        <dbReference type="Proteomes" id="UP000028995"/>
    </source>
</evidence>
<dbReference type="EMBL" id="CP018044">
    <property type="protein sequence ID" value="ATU20789.1"/>
    <property type="molecule type" value="Genomic_DNA"/>
</dbReference>
<dbReference type="STRING" id="35760.BCHO_1168"/>
<dbReference type="AlphaFoldDB" id="A0A087AED8"/>
<dbReference type="SUPFAM" id="SSF46689">
    <property type="entry name" value="Homeodomain-like"/>
    <property type="match status" value="1"/>
</dbReference>
<dbReference type="OrthoDB" id="3173376at2"/>
<keyword evidence="2 4" id="KW-0238">DNA-binding</keyword>
<dbReference type="InterPro" id="IPR036271">
    <property type="entry name" value="Tet_transcr_reg_TetR-rel_C_sf"/>
</dbReference>
<dbReference type="SUPFAM" id="SSF48498">
    <property type="entry name" value="Tetracyclin repressor-like, C-terminal domain"/>
    <property type="match status" value="1"/>
</dbReference>
<keyword evidence="3" id="KW-0804">Transcription</keyword>
<evidence type="ECO:0000256" key="1">
    <source>
        <dbReference type="ARBA" id="ARBA00023015"/>
    </source>
</evidence>
<evidence type="ECO:0000313" key="6">
    <source>
        <dbReference type="EMBL" id="ATU20789.1"/>
    </source>
</evidence>
<dbReference type="InterPro" id="IPR009057">
    <property type="entry name" value="Homeodomain-like_sf"/>
</dbReference>
<organism evidence="7 8">
    <name type="scientific">Bifidobacterium choerinum</name>
    <dbReference type="NCBI Taxonomy" id="35760"/>
    <lineage>
        <taxon>Bacteria</taxon>
        <taxon>Bacillati</taxon>
        <taxon>Actinomycetota</taxon>
        <taxon>Actinomycetes</taxon>
        <taxon>Bifidobacteriales</taxon>
        <taxon>Bifidobacteriaceae</taxon>
        <taxon>Bifidobacterium</taxon>
    </lineage>
</organism>
<evidence type="ECO:0000256" key="4">
    <source>
        <dbReference type="PROSITE-ProRule" id="PRU00335"/>
    </source>
</evidence>
<reference evidence="7 8" key="1">
    <citation type="submission" date="2014-03" db="EMBL/GenBank/DDBJ databases">
        <title>Genomics of Bifidobacteria.</title>
        <authorList>
            <person name="Ventura M."/>
            <person name="Milani C."/>
            <person name="Lugli G.A."/>
        </authorList>
    </citation>
    <scope>NUCLEOTIDE SEQUENCE [LARGE SCALE GENOMIC DNA]</scope>
    <source>
        <strain evidence="7 8">LMG 10510</strain>
    </source>
</reference>
<reference evidence="6 9" key="2">
    <citation type="submission" date="2016-11" db="EMBL/GenBank/DDBJ databases">
        <title>complete genome sequence of Bifidobacterium choerinum strain FMB-1.</title>
        <authorList>
            <person name="Park C.-S."/>
            <person name="Jung D.-H."/>
            <person name="Choi D.-S."/>
        </authorList>
    </citation>
    <scope>NUCLEOTIDE SEQUENCE [LARGE SCALE GENOMIC DNA]</scope>
    <source>
        <strain evidence="6 9">FMB-1</strain>
    </source>
</reference>
<dbReference type="Gene3D" id="1.10.357.10">
    <property type="entry name" value="Tetracycline Repressor, domain 2"/>
    <property type="match status" value="1"/>
</dbReference>
<evidence type="ECO:0000256" key="2">
    <source>
        <dbReference type="ARBA" id="ARBA00023125"/>
    </source>
</evidence>
<evidence type="ECO:0000313" key="7">
    <source>
        <dbReference type="EMBL" id="KFI57138.1"/>
    </source>
</evidence>
<proteinExistence type="predicted"/>
<dbReference type="RefSeq" id="WP_024541296.1">
    <property type="nucleotide sequence ID" value="NZ_CP018044.1"/>
</dbReference>
<dbReference type="InterPro" id="IPR025996">
    <property type="entry name" value="MT1864/Rv1816-like_C"/>
</dbReference>
<sequence length="189" mass="21629">MPRAQQYTREQIVESAFAIVREDGEDALSARSLAARLGCSVRPIFSRFAGMEEVQHAVWRRANETYNAFVADAMERGTDRPYLSSGLAYVDFARREPQLFAMLFMRPRTDEEMRQAERDVEPIVAIVARQLGVTEARALEFHTQLWVYVHGLATMIATRYLDWDADFVERSTSQVYRALKADLESGKEA</sequence>